<organism evidence="2 3">
    <name type="scientific">Knipowitschia caucasica</name>
    <name type="common">Caucasian dwarf goby</name>
    <name type="synonym">Pomatoschistus caucasicus</name>
    <dbReference type="NCBI Taxonomy" id="637954"/>
    <lineage>
        <taxon>Eukaryota</taxon>
        <taxon>Metazoa</taxon>
        <taxon>Chordata</taxon>
        <taxon>Craniata</taxon>
        <taxon>Vertebrata</taxon>
        <taxon>Euteleostomi</taxon>
        <taxon>Actinopterygii</taxon>
        <taxon>Neopterygii</taxon>
        <taxon>Teleostei</taxon>
        <taxon>Neoteleostei</taxon>
        <taxon>Acanthomorphata</taxon>
        <taxon>Gobiaria</taxon>
        <taxon>Gobiiformes</taxon>
        <taxon>Gobioidei</taxon>
        <taxon>Gobiidae</taxon>
        <taxon>Gobiinae</taxon>
        <taxon>Knipowitschia</taxon>
    </lineage>
</organism>
<sequence>MFSEANMIKVEKVYPSCLDDCSSTEETPLLRSRKPAARQRRRRHQRLVRAAAGEVTHSSLLTKKPVIGEQPSVEMRLRLPFPRFLYHGRRALGRKRMETRERSRSPHPPPFADEVEWPPLVASMSPIPVTSQSPVMSTPEILEENVNKAISPAVLSRCFQHQEETASLEKGRPGLPDSSLAPMDSEVVAHGSDLAKVITPNCVTTQDTCLENDQDMLDAVGFNSYGTNYMK</sequence>
<dbReference type="AlphaFoldDB" id="A0AAV2LMS1"/>
<evidence type="ECO:0000313" key="2">
    <source>
        <dbReference type="EMBL" id="CAL1600969.1"/>
    </source>
</evidence>
<evidence type="ECO:0000313" key="3">
    <source>
        <dbReference type="Proteomes" id="UP001497482"/>
    </source>
</evidence>
<dbReference type="EMBL" id="OZ035825">
    <property type="protein sequence ID" value="CAL1600969.1"/>
    <property type="molecule type" value="Genomic_DNA"/>
</dbReference>
<feature type="compositionally biased region" description="Basic residues" evidence="1">
    <location>
        <begin position="31"/>
        <end position="42"/>
    </location>
</feature>
<proteinExistence type="predicted"/>
<protein>
    <submittedName>
        <fullName evidence="2">Uncharacterized protein</fullName>
    </submittedName>
</protein>
<reference evidence="2 3" key="1">
    <citation type="submission" date="2024-04" db="EMBL/GenBank/DDBJ databases">
        <authorList>
            <person name="Waldvogel A.-M."/>
            <person name="Schoenle A."/>
        </authorList>
    </citation>
    <scope>NUCLEOTIDE SEQUENCE [LARGE SCALE GENOMIC DNA]</scope>
</reference>
<feature type="compositionally biased region" description="Basic and acidic residues" evidence="1">
    <location>
        <begin position="95"/>
        <end position="104"/>
    </location>
</feature>
<feature type="region of interest" description="Disordered" evidence="1">
    <location>
        <begin position="23"/>
        <end position="42"/>
    </location>
</feature>
<evidence type="ECO:0000256" key="1">
    <source>
        <dbReference type="SAM" id="MobiDB-lite"/>
    </source>
</evidence>
<dbReference type="Proteomes" id="UP001497482">
    <property type="component" value="Chromosome 3"/>
</dbReference>
<gene>
    <name evidence="2" type="ORF">KC01_LOCUS29025</name>
</gene>
<accession>A0AAV2LMS1</accession>
<name>A0AAV2LMS1_KNICA</name>
<feature type="region of interest" description="Disordered" evidence="1">
    <location>
        <begin position="95"/>
        <end position="115"/>
    </location>
</feature>
<keyword evidence="3" id="KW-1185">Reference proteome</keyword>